<evidence type="ECO:0000256" key="3">
    <source>
        <dbReference type="ARBA" id="ARBA00004104"/>
    </source>
</evidence>
<accession>A0A8C5MVU7</accession>
<dbReference type="UniPathway" id="UPA00109">
    <property type="reaction ID" value="UER00189"/>
</dbReference>
<evidence type="ECO:0000256" key="6">
    <source>
        <dbReference type="ARBA" id="ARBA00011738"/>
    </source>
</evidence>
<comment type="subunit">
    <text evidence="6">Homodimer.</text>
</comment>
<dbReference type="Gene3D" id="3.20.20.70">
    <property type="entry name" value="Aldolase class I"/>
    <property type="match status" value="2"/>
</dbReference>
<dbReference type="GO" id="GO:0005829">
    <property type="term" value="C:cytosol"/>
    <property type="evidence" value="ECO:0007669"/>
    <property type="project" value="TreeGrafter"/>
</dbReference>
<evidence type="ECO:0000256" key="5">
    <source>
        <dbReference type="ARBA" id="ARBA00007422"/>
    </source>
</evidence>
<comment type="catalytic activity">
    <reaction evidence="1">
        <text>dihydroxyacetone phosphate = methylglyoxal + phosphate</text>
        <dbReference type="Rhea" id="RHEA:17937"/>
        <dbReference type="ChEBI" id="CHEBI:17158"/>
        <dbReference type="ChEBI" id="CHEBI:43474"/>
        <dbReference type="ChEBI" id="CHEBI:57642"/>
        <dbReference type="EC" id="4.2.3.3"/>
    </reaction>
</comment>
<dbReference type="EC" id="5.3.1.1" evidence="11"/>
<keyword evidence="10 11" id="KW-0413">Isomerase</keyword>
<evidence type="ECO:0000256" key="2">
    <source>
        <dbReference type="ARBA" id="ARBA00002041"/>
    </source>
</evidence>
<evidence type="ECO:0000256" key="8">
    <source>
        <dbReference type="ARBA" id="ARBA00022432"/>
    </source>
</evidence>
<dbReference type="SUPFAM" id="SSF51351">
    <property type="entry name" value="Triosephosphate isomerase (TIM)"/>
    <property type="match status" value="1"/>
</dbReference>
<comment type="catalytic activity">
    <reaction evidence="11">
        <text>D-glyceraldehyde 3-phosphate = dihydroxyacetone phosphate</text>
        <dbReference type="Rhea" id="RHEA:18585"/>
        <dbReference type="ChEBI" id="CHEBI:57642"/>
        <dbReference type="ChEBI" id="CHEBI:59776"/>
        <dbReference type="EC" id="5.3.1.1"/>
    </reaction>
</comment>
<keyword evidence="13" id="KW-1185">Reference proteome</keyword>
<evidence type="ECO:0000256" key="7">
    <source>
        <dbReference type="ARBA" id="ARBA00019397"/>
    </source>
</evidence>
<dbReference type="GO" id="GO:0006096">
    <property type="term" value="P:glycolytic process"/>
    <property type="evidence" value="ECO:0007669"/>
    <property type="project" value="UniProtKB-UniPathway"/>
</dbReference>
<name>A0A8C5MVU7_9ANUR</name>
<dbReference type="GO" id="GO:0046166">
    <property type="term" value="P:glyceraldehyde-3-phosphate biosynthetic process"/>
    <property type="evidence" value="ECO:0007669"/>
    <property type="project" value="TreeGrafter"/>
</dbReference>
<dbReference type="GO" id="GO:0004807">
    <property type="term" value="F:triose-phosphate isomerase activity"/>
    <property type="evidence" value="ECO:0007669"/>
    <property type="project" value="UniProtKB-EC"/>
</dbReference>
<evidence type="ECO:0000256" key="9">
    <source>
        <dbReference type="ARBA" id="ARBA00023152"/>
    </source>
</evidence>
<keyword evidence="8 11" id="KW-0312">Gluconeogenesis</keyword>
<sequence length="231" mass="26424">MAISLFFSYFRGIDATWSFKTFFLRGIWKQPLCFISHELWELINTLNSCNIDDKEVLFTPCMWTLSPSNSSELDTKFAMIRDVGATWVILGHCDKGHVFDKSNEIIDGKVAYTLLYTQHEAKVLYQQVEKKKHFAVMKDWSKVIQAYEPVWSIKTAAPQQTLKVTNYRIVANVSDMISKLPDSSGDGFTGDTYKKMPPQLGHCQILPSGKFQPRSKVLNMFLALISPFLSF</sequence>
<evidence type="ECO:0000256" key="11">
    <source>
        <dbReference type="RuleBase" id="RU363013"/>
    </source>
</evidence>
<organism evidence="12 13">
    <name type="scientific">Leptobrachium leishanense</name>
    <name type="common">Leishan spiny toad</name>
    <dbReference type="NCBI Taxonomy" id="445787"/>
    <lineage>
        <taxon>Eukaryota</taxon>
        <taxon>Metazoa</taxon>
        <taxon>Chordata</taxon>
        <taxon>Craniata</taxon>
        <taxon>Vertebrata</taxon>
        <taxon>Euteleostomi</taxon>
        <taxon>Amphibia</taxon>
        <taxon>Batrachia</taxon>
        <taxon>Anura</taxon>
        <taxon>Pelobatoidea</taxon>
        <taxon>Megophryidae</taxon>
        <taxon>Leptobrachium</taxon>
    </lineage>
</organism>
<dbReference type="GO" id="GO:0006094">
    <property type="term" value="P:gluconeogenesis"/>
    <property type="evidence" value="ECO:0007669"/>
    <property type="project" value="UniProtKB-UniPathway"/>
</dbReference>
<comment type="pathway">
    <text evidence="4 11">Carbohydrate degradation; glycolysis; D-glyceraldehyde 3-phosphate from glycerone phosphate: step 1/1.</text>
</comment>
<keyword evidence="9 11" id="KW-0324">Glycolysis</keyword>
<dbReference type="InterPro" id="IPR000652">
    <property type="entry name" value="Triosephosphate_isomerase"/>
</dbReference>
<evidence type="ECO:0000313" key="13">
    <source>
        <dbReference type="Proteomes" id="UP000694569"/>
    </source>
</evidence>
<dbReference type="UniPathway" id="UPA00138"/>
<dbReference type="OrthoDB" id="6715177at2759"/>
<dbReference type="InterPro" id="IPR013785">
    <property type="entry name" value="Aldolase_TIM"/>
</dbReference>
<comment type="pathway">
    <text evidence="11">Carbohydrate biosynthesis; gluconeogenesis.</text>
</comment>
<dbReference type="PANTHER" id="PTHR21139:SF2">
    <property type="entry name" value="TRIOSEPHOSPHATE ISOMERASE"/>
    <property type="match status" value="1"/>
</dbReference>
<evidence type="ECO:0000256" key="10">
    <source>
        <dbReference type="ARBA" id="ARBA00023235"/>
    </source>
</evidence>
<evidence type="ECO:0000256" key="1">
    <source>
        <dbReference type="ARBA" id="ARBA00000726"/>
    </source>
</evidence>
<reference evidence="12" key="1">
    <citation type="submission" date="2025-08" db="UniProtKB">
        <authorList>
            <consortium name="Ensembl"/>
        </authorList>
    </citation>
    <scope>IDENTIFICATION</scope>
</reference>
<dbReference type="GO" id="GO:0008929">
    <property type="term" value="F:methylglyoxal synthase activity"/>
    <property type="evidence" value="ECO:0007669"/>
    <property type="project" value="UniProtKB-EC"/>
</dbReference>
<comment type="similarity">
    <text evidence="5 11">Belongs to the triosephosphate isomerase family.</text>
</comment>
<dbReference type="PANTHER" id="PTHR21139">
    <property type="entry name" value="TRIOSEPHOSPHATE ISOMERASE"/>
    <property type="match status" value="1"/>
</dbReference>
<dbReference type="AlphaFoldDB" id="A0A8C5MVU7"/>
<evidence type="ECO:0000256" key="4">
    <source>
        <dbReference type="ARBA" id="ARBA00004680"/>
    </source>
</evidence>
<comment type="function">
    <text evidence="2">Triosephosphate isomerase is an extremely efficient metabolic enzyme that catalyzes the interconversion between dihydroxyacetone phosphate (DHAP) and D-glyceraldehyde-3-phosphate (G3P) in glycolysis and gluconeogenesis.</text>
</comment>
<proteinExistence type="inferred from homology"/>
<dbReference type="Proteomes" id="UP000694569">
    <property type="component" value="Unplaced"/>
</dbReference>
<dbReference type="InterPro" id="IPR035990">
    <property type="entry name" value="TIM_sf"/>
</dbReference>
<dbReference type="GO" id="GO:0019563">
    <property type="term" value="P:glycerol catabolic process"/>
    <property type="evidence" value="ECO:0007669"/>
    <property type="project" value="TreeGrafter"/>
</dbReference>
<evidence type="ECO:0000313" key="12">
    <source>
        <dbReference type="Ensembl" id="ENSLLEP00000019841.1"/>
    </source>
</evidence>
<comment type="function">
    <text evidence="3">It is also responsible for the non-negligible production of methylglyoxal a reactive cytotoxic side-product that modifies and can alter proteins, DNA and lipids.</text>
</comment>
<reference evidence="12" key="2">
    <citation type="submission" date="2025-09" db="UniProtKB">
        <authorList>
            <consortium name="Ensembl"/>
        </authorList>
    </citation>
    <scope>IDENTIFICATION</scope>
</reference>
<protein>
    <recommendedName>
        <fullName evidence="7 11">Triosephosphate isomerase</fullName>
        <ecNumber evidence="11">5.3.1.1</ecNumber>
    </recommendedName>
</protein>
<dbReference type="Ensembl" id="ENSLLET00000020624.1">
    <property type="protein sequence ID" value="ENSLLEP00000019841.1"/>
    <property type="gene ID" value="ENSLLEG00000012428.1"/>
</dbReference>